<comment type="caution">
    <text evidence="1">The sequence shown here is derived from an EMBL/GenBank/DDBJ whole genome shotgun (WGS) entry which is preliminary data.</text>
</comment>
<proteinExistence type="predicted"/>
<accession>A0AAV4RA51</accession>
<evidence type="ECO:0000313" key="1">
    <source>
        <dbReference type="EMBL" id="GIY16983.1"/>
    </source>
</evidence>
<dbReference type="Proteomes" id="UP001054837">
    <property type="component" value="Unassembled WGS sequence"/>
</dbReference>
<evidence type="ECO:0000313" key="2">
    <source>
        <dbReference type="Proteomes" id="UP001054837"/>
    </source>
</evidence>
<dbReference type="AlphaFoldDB" id="A0AAV4RA51"/>
<protein>
    <submittedName>
        <fullName evidence="1">Uncharacterized protein</fullName>
    </submittedName>
</protein>
<gene>
    <name evidence="1" type="ORF">CDAR_544391</name>
</gene>
<organism evidence="1 2">
    <name type="scientific">Caerostris darwini</name>
    <dbReference type="NCBI Taxonomy" id="1538125"/>
    <lineage>
        <taxon>Eukaryota</taxon>
        <taxon>Metazoa</taxon>
        <taxon>Ecdysozoa</taxon>
        <taxon>Arthropoda</taxon>
        <taxon>Chelicerata</taxon>
        <taxon>Arachnida</taxon>
        <taxon>Araneae</taxon>
        <taxon>Araneomorphae</taxon>
        <taxon>Entelegynae</taxon>
        <taxon>Araneoidea</taxon>
        <taxon>Araneidae</taxon>
        <taxon>Caerostris</taxon>
    </lineage>
</organism>
<name>A0AAV4RA51_9ARAC</name>
<dbReference type="EMBL" id="BPLQ01005757">
    <property type="protein sequence ID" value="GIY16983.1"/>
    <property type="molecule type" value="Genomic_DNA"/>
</dbReference>
<reference evidence="1 2" key="1">
    <citation type="submission" date="2021-06" db="EMBL/GenBank/DDBJ databases">
        <title>Caerostris darwini draft genome.</title>
        <authorList>
            <person name="Kono N."/>
            <person name="Arakawa K."/>
        </authorList>
    </citation>
    <scope>NUCLEOTIDE SEQUENCE [LARGE SCALE GENOMIC DNA]</scope>
</reference>
<sequence length="72" mass="7928">MVPPLVVVSGLICNCDQQSYIDGSLATGRVFQARQICGELPDEERYTDPPGLTTSKRYGTNKDLRDLAHGIF</sequence>
<keyword evidence="2" id="KW-1185">Reference proteome</keyword>